<dbReference type="Proteomes" id="UP001189429">
    <property type="component" value="Unassembled WGS sequence"/>
</dbReference>
<protein>
    <recommendedName>
        <fullName evidence="4">Ubiquitinyl hydrolase 1</fullName>
    </recommendedName>
</protein>
<evidence type="ECO:0000313" key="3">
    <source>
        <dbReference type="Proteomes" id="UP001189429"/>
    </source>
</evidence>
<feature type="region of interest" description="Disordered" evidence="1">
    <location>
        <begin position="537"/>
        <end position="563"/>
    </location>
</feature>
<gene>
    <name evidence="2" type="ORF">PCOR1329_LOCUS78088</name>
</gene>
<evidence type="ECO:0008006" key="4">
    <source>
        <dbReference type="Google" id="ProtNLM"/>
    </source>
</evidence>
<evidence type="ECO:0000256" key="1">
    <source>
        <dbReference type="SAM" id="MobiDB-lite"/>
    </source>
</evidence>
<keyword evidence="3" id="KW-1185">Reference proteome</keyword>
<evidence type="ECO:0000313" key="2">
    <source>
        <dbReference type="EMBL" id="CAK0900955.1"/>
    </source>
</evidence>
<dbReference type="EMBL" id="CAUYUJ010020860">
    <property type="protein sequence ID" value="CAK0900955.1"/>
    <property type="molecule type" value="Genomic_DNA"/>
</dbReference>
<proteinExistence type="predicted"/>
<organism evidence="2 3">
    <name type="scientific">Prorocentrum cordatum</name>
    <dbReference type="NCBI Taxonomy" id="2364126"/>
    <lineage>
        <taxon>Eukaryota</taxon>
        <taxon>Sar</taxon>
        <taxon>Alveolata</taxon>
        <taxon>Dinophyceae</taxon>
        <taxon>Prorocentrales</taxon>
        <taxon>Prorocentraceae</taxon>
        <taxon>Prorocentrum</taxon>
    </lineage>
</organism>
<sequence>MEVLHTAVWELLRGAGQAAGAGVIAYSSAAGVKCPPCACSCEPRITCPGGHSSESTVTGLTLPGTLALAVVSAVAGACCVLLTLRHSGAGAPQAVDPPPASGVFVTPIASVEDIGTKQYLASLGISPGDFILERYDIPGPEVWHERMVLIASPHRTDLTILTPDGDCYEEHLFAAGTPGADIAAWLPSIGGAMGAGNPATGASHIHRFRAVPAPATRDALRTAAEGRLGLPPGPRAVPKLAAVAPGVALDARLDAGAAAGAALAVGGALVAPPVAPAVVAAAPAPAAPMAAAAPAAPGAGVGGLVGLAAAFGGPPAAGAAPPAPPLLAAAAAAGLGAAGGPPPAAPAAVPGAGVGAAAAPAVPAAAADVRVLAVSYDVLGQRHRAFREAALAMVEHPWPDWPVKGPRTCRRVLRFMETNGGTPLGRHARWRTEARLHASEYGVAEHEHACRLIEFMTIYDQLNVVGLASGELLARIVQLHEERYRERLAPETKDDNLDTHLILGCDLARGNSCVSPQLAEHLKEELTKEWAVAKERRKAREERALATKGKKGNKKGHHDDDDG</sequence>
<accession>A0ABN9XM50</accession>
<reference evidence="2" key="1">
    <citation type="submission" date="2023-10" db="EMBL/GenBank/DDBJ databases">
        <authorList>
            <person name="Chen Y."/>
            <person name="Shah S."/>
            <person name="Dougan E. K."/>
            <person name="Thang M."/>
            <person name="Chan C."/>
        </authorList>
    </citation>
    <scope>NUCLEOTIDE SEQUENCE [LARGE SCALE GENOMIC DNA]</scope>
</reference>
<comment type="caution">
    <text evidence="2">The sequence shown here is derived from an EMBL/GenBank/DDBJ whole genome shotgun (WGS) entry which is preliminary data.</text>
</comment>
<name>A0ABN9XM50_9DINO</name>